<accession>A0ABY4HA90</accession>
<feature type="transmembrane region" description="Helical" evidence="1">
    <location>
        <begin position="265"/>
        <end position="286"/>
    </location>
</feature>
<organism evidence="2 3">
    <name type="scientific">Halobacillus amylolyticus</name>
    <dbReference type="NCBI Taxonomy" id="2932259"/>
    <lineage>
        <taxon>Bacteria</taxon>
        <taxon>Bacillati</taxon>
        <taxon>Bacillota</taxon>
        <taxon>Bacilli</taxon>
        <taxon>Bacillales</taxon>
        <taxon>Bacillaceae</taxon>
        <taxon>Halobacillus</taxon>
    </lineage>
</organism>
<evidence type="ECO:0000313" key="3">
    <source>
        <dbReference type="Proteomes" id="UP000830326"/>
    </source>
</evidence>
<feature type="transmembrane region" description="Helical" evidence="1">
    <location>
        <begin position="168"/>
        <end position="189"/>
    </location>
</feature>
<dbReference type="RefSeq" id="WP_245032087.1">
    <property type="nucleotide sequence ID" value="NZ_CP095075.1"/>
</dbReference>
<reference evidence="2" key="1">
    <citation type="submission" date="2022-04" db="EMBL/GenBank/DDBJ databases">
        <title>Halobacillus sp. isolated from saltern.</title>
        <authorList>
            <person name="Won M."/>
            <person name="Lee C.-M."/>
            <person name="Woen H.-Y."/>
            <person name="Kwon S.-W."/>
        </authorList>
    </citation>
    <scope>NUCLEOTIDE SEQUENCE</scope>
    <source>
        <strain evidence="2">SSHM10-5</strain>
    </source>
</reference>
<dbReference type="Proteomes" id="UP000830326">
    <property type="component" value="Chromosome"/>
</dbReference>
<dbReference type="EMBL" id="CP095075">
    <property type="protein sequence ID" value="UOR11784.1"/>
    <property type="molecule type" value="Genomic_DNA"/>
</dbReference>
<feature type="transmembrane region" description="Helical" evidence="1">
    <location>
        <begin position="12"/>
        <end position="32"/>
    </location>
</feature>
<proteinExistence type="predicted"/>
<feature type="transmembrane region" description="Helical" evidence="1">
    <location>
        <begin position="67"/>
        <end position="99"/>
    </location>
</feature>
<keyword evidence="1" id="KW-0472">Membrane</keyword>
<protein>
    <recommendedName>
        <fullName evidence="4">DUF4129 domain-containing protein</fullName>
    </recommendedName>
</protein>
<keyword evidence="1" id="KW-1133">Transmembrane helix</keyword>
<feature type="transmembrane region" description="Helical" evidence="1">
    <location>
        <begin position="134"/>
        <end position="156"/>
    </location>
</feature>
<evidence type="ECO:0000256" key="1">
    <source>
        <dbReference type="SAM" id="Phobius"/>
    </source>
</evidence>
<evidence type="ECO:0000313" key="2">
    <source>
        <dbReference type="EMBL" id="UOR11784.1"/>
    </source>
</evidence>
<feature type="transmembrane region" description="Helical" evidence="1">
    <location>
        <begin position="111"/>
        <end position="127"/>
    </location>
</feature>
<keyword evidence="3" id="KW-1185">Reference proteome</keyword>
<gene>
    <name evidence="2" type="ORF">MUO15_19845</name>
</gene>
<sequence length="408" mass="47642">MLESQRSITQFYQYVSEGVLLYFLLFPFIHISELVVNFWFYILSLLLSFVCFKVARLRNLTFAPFVLAVPVVVAAAIFLFSFPVSIAILATSVLVWRFLVHEHEPNKENEAIILLSSIVFVFVELMVTYERVLVYALMFQFIVILFGHLIAHFYQVPQNERKKGKQSLYSGFLLFISGATVVILALSPVRWIVESVWLLITGLFLQGVKGFLFTLESVGIDVSNIQPIDKKPRIDMNNQFEEEGTKENLEKLIPDENQVSEVGQVIQWGSIIAIVIIVTIVIFVMSRKRKQQVEEKSNTPSVYYSSISDEELQENKEKRSLFWRSKETGAVRKQFYQFEKFANKQGFGRKKSESIEEWFSRVQFNVVKTDLYQKVRYGEAQLNESEKERFFEEIKQLRTEIHNRIERR</sequence>
<evidence type="ECO:0008006" key="4">
    <source>
        <dbReference type="Google" id="ProtNLM"/>
    </source>
</evidence>
<keyword evidence="1" id="KW-0812">Transmembrane</keyword>
<name>A0ABY4HA90_9BACI</name>